<dbReference type="AlphaFoldDB" id="A0A1S4CK19"/>
<dbReference type="KEGG" id="nta:107819731"/>
<proteinExistence type="predicted"/>
<dbReference type="RefSeq" id="XP_016501356.1">
    <property type="nucleotide sequence ID" value="XM_016645870.1"/>
</dbReference>
<evidence type="ECO:0000259" key="2">
    <source>
        <dbReference type="Pfam" id="PF03732"/>
    </source>
</evidence>
<sequence>MADKFVTAHYGAKKIEAMVNDIFAIKQSPGEGLRDFLARFNRMRMTLPNVSEGMAVAALQNGLNKSGSRATRKLFSQLMKYPPTTWDEIHNAYCTEVRADEDDLNGPIQRLTSVQIESRKDRRNDNRRDHAGPQPNSERHQPYVRAAIIPLPCHRDGPSRPQTGTHRSEKEIVYALEKLGPKVKWPQKMRSDPNTRKSNALCKFHQEQGHKIEDRIALRQEVVNMLHQGHLKELLSDRGRANFARGREQHQDPPKPHSLARTIQMIKGGGDGASINIVKFTTTPQFETVNHSRKICRASRKR</sequence>
<reference evidence="3" key="1">
    <citation type="submission" date="2025-08" db="UniProtKB">
        <authorList>
            <consortium name="RefSeq"/>
        </authorList>
    </citation>
    <scope>IDENTIFICATION</scope>
</reference>
<dbReference type="PANTHER" id="PTHR33223:SF11">
    <property type="entry name" value="ELEMENT PROTEIN, PUTATIVE-RELATED"/>
    <property type="match status" value="1"/>
</dbReference>
<dbReference type="PANTHER" id="PTHR33223">
    <property type="entry name" value="CCHC-TYPE DOMAIN-CONTAINING PROTEIN"/>
    <property type="match status" value="1"/>
</dbReference>
<evidence type="ECO:0000313" key="3">
    <source>
        <dbReference type="RefSeq" id="XP_016501356.1"/>
    </source>
</evidence>
<dbReference type="PaxDb" id="4097-A0A1S4CK19"/>
<feature type="compositionally biased region" description="Basic and acidic residues" evidence="1">
    <location>
        <begin position="117"/>
        <end position="141"/>
    </location>
</feature>
<feature type="domain" description="Retrotransposon gag" evidence="2">
    <location>
        <begin position="3"/>
        <end position="64"/>
    </location>
</feature>
<dbReference type="InterPro" id="IPR005162">
    <property type="entry name" value="Retrotrans_gag_dom"/>
</dbReference>
<name>A0A1S4CK19_TOBAC</name>
<evidence type="ECO:0000256" key="1">
    <source>
        <dbReference type="SAM" id="MobiDB-lite"/>
    </source>
</evidence>
<protein>
    <recommendedName>
        <fullName evidence="2">Retrotransposon gag domain-containing protein</fullName>
    </recommendedName>
</protein>
<feature type="region of interest" description="Disordered" evidence="1">
    <location>
        <begin position="105"/>
        <end position="141"/>
    </location>
</feature>
<dbReference type="Pfam" id="PF03732">
    <property type="entry name" value="Retrotrans_gag"/>
    <property type="match status" value="1"/>
</dbReference>
<organism evidence="3">
    <name type="scientific">Nicotiana tabacum</name>
    <name type="common">Common tobacco</name>
    <dbReference type="NCBI Taxonomy" id="4097"/>
    <lineage>
        <taxon>Eukaryota</taxon>
        <taxon>Viridiplantae</taxon>
        <taxon>Streptophyta</taxon>
        <taxon>Embryophyta</taxon>
        <taxon>Tracheophyta</taxon>
        <taxon>Spermatophyta</taxon>
        <taxon>Magnoliopsida</taxon>
        <taxon>eudicotyledons</taxon>
        <taxon>Gunneridae</taxon>
        <taxon>Pentapetalae</taxon>
        <taxon>asterids</taxon>
        <taxon>lamiids</taxon>
        <taxon>Solanales</taxon>
        <taxon>Solanaceae</taxon>
        <taxon>Nicotianoideae</taxon>
        <taxon>Nicotianeae</taxon>
        <taxon>Nicotiana</taxon>
    </lineage>
</organism>
<dbReference type="OrthoDB" id="1476828at2759"/>
<accession>A0A1S4CK19</accession>
<gene>
    <name evidence="3" type="primary">LOC107819731</name>
</gene>